<evidence type="ECO:0000313" key="2">
    <source>
        <dbReference type="EMBL" id="GJJ13310.1"/>
    </source>
</evidence>
<organism evidence="2 3">
    <name type="scientific">Clathrus columnatus</name>
    <dbReference type="NCBI Taxonomy" id="1419009"/>
    <lineage>
        <taxon>Eukaryota</taxon>
        <taxon>Fungi</taxon>
        <taxon>Dikarya</taxon>
        <taxon>Basidiomycota</taxon>
        <taxon>Agaricomycotina</taxon>
        <taxon>Agaricomycetes</taxon>
        <taxon>Phallomycetidae</taxon>
        <taxon>Phallales</taxon>
        <taxon>Clathraceae</taxon>
        <taxon>Clathrus</taxon>
    </lineage>
</organism>
<reference evidence="2" key="1">
    <citation type="submission" date="2021-10" db="EMBL/GenBank/DDBJ databases">
        <title>De novo Genome Assembly of Clathrus columnatus (Basidiomycota, Fungi) Using Illumina and Nanopore Sequence Data.</title>
        <authorList>
            <person name="Ogiso-Tanaka E."/>
            <person name="Itagaki H."/>
            <person name="Hosoya T."/>
            <person name="Hosaka K."/>
        </authorList>
    </citation>
    <scope>NUCLEOTIDE SEQUENCE</scope>
    <source>
        <strain evidence="2">MO-923</strain>
    </source>
</reference>
<feature type="compositionally biased region" description="Basic residues" evidence="1">
    <location>
        <begin position="1139"/>
        <end position="1150"/>
    </location>
</feature>
<comment type="caution">
    <text evidence="2">The sequence shown here is derived from an EMBL/GenBank/DDBJ whole genome shotgun (WGS) entry which is preliminary data.</text>
</comment>
<feature type="region of interest" description="Disordered" evidence="1">
    <location>
        <begin position="1289"/>
        <end position="1416"/>
    </location>
</feature>
<feature type="compositionally biased region" description="Polar residues" evidence="1">
    <location>
        <begin position="1037"/>
        <end position="1052"/>
    </location>
</feature>
<evidence type="ECO:0000256" key="1">
    <source>
        <dbReference type="SAM" id="MobiDB-lite"/>
    </source>
</evidence>
<feature type="compositionally biased region" description="Polar residues" evidence="1">
    <location>
        <begin position="801"/>
        <end position="825"/>
    </location>
</feature>
<keyword evidence="3" id="KW-1185">Reference proteome</keyword>
<feature type="region of interest" description="Disordered" evidence="1">
    <location>
        <begin position="1095"/>
        <end position="1172"/>
    </location>
</feature>
<feature type="compositionally biased region" description="Low complexity" evidence="1">
    <location>
        <begin position="110"/>
        <end position="122"/>
    </location>
</feature>
<feature type="region of interest" description="Disordered" evidence="1">
    <location>
        <begin position="1037"/>
        <end position="1074"/>
    </location>
</feature>
<feature type="region of interest" description="Disordered" evidence="1">
    <location>
        <begin position="584"/>
        <end position="615"/>
    </location>
</feature>
<feature type="region of interest" description="Disordered" evidence="1">
    <location>
        <begin position="95"/>
        <end position="155"/>
    </location>
</feature>
<feature type="compositionally biased region" description="Basic residues" evidence="1">
    <location>
        <begin position="591"/>
        <end position="600"/>
    </location>
</feature>
<feature type="region of interest" description="Disordered" evidence="1">
    <location>
        <begin position="429"/>
        <end position="496"/>
    </location>
</feature>
<protein>
    <recommendedName>
        <fullName evidence="4">PH domain-containing protein</fullName>
    </recommendedName>
</protein>
<feature type="compositionally biased region" description="Pro residues" evidence="1">
    <location>
        <begin position="1392"/>
        <end position="1401"/>
    </location>
</feature>
<feature type="compositionally biased region" description="Polar residues" evidence="1">
    <location>
        <begin position="480"/>
        <end position="496"/>
    </location>
</feature>
<feature type="region of interest" description="Disordered" evidence="1">
    <location>
        <begin position="29"/>
        <end position="81"/>
    </location>
</feature>
<accession>A0AAV5AKA9</accession>
<dbReference type="EMBL" id="BPWL01000008">
    <property type="protein sequence ID" value="GJJ13310.1"/>
    <property type="molecule type" value="Genomic_DNA"/>
</dbReference>
<gene>
    <name evidence="2" type="ORF">Clacol_007562</name>
</gene>
<feature type="compositionally biased region" description="Pro residues" evidence="1">
    <location>
        <begin position="1190"/>
        <end position="1203"/>
    </location>
</feature>
<feature type="compositionally biased region" description="Low complexity" evidence="1">
    <location>
        <begin position="827"/>
        <end position="839"/>
    </location>
</feature>
<dbReference type="PANTHER" id="PTHR48125">
    <property type="entry name" value="LP07818P1"/>
    <property type="match status" value="1"/>
</dbReference>
<feature type="compositionally biased region" description="Basic and acidic residues" evidence="1">
    <location>
        <begin position="1363"/>
        <end position="1373"/>
    </location>
</feature>
<dbReference type="Proteomes" id="UP001050691">
    <property type="component" value="Unassembled WGS sequence"/>
</dbReference>
<feature type="region of interest" description="Disordered" evidence="1">
    <location>
        <begin position="784"/>
        <end position="841"/>
    </location>
</feature>
<feature type="compositionally biased region" description="Pro residues" evidence="1">
    <location>
        <begin position="1109"/>
        <end position="1125"/>
    </location>
</feature>
<proteinExistence type="predicted"/>
<sequence>MTDVLTSKQRRSSMPYFTIPFSLFRRHLPSQAHPPKKSPASLNSTNNDEVIEIGPSTSISTQHTFSHPDEPLLTTPEDEERQRLRDAAAQSLGLNLNAVHDNDNDSARHSYSSPSRPQSKSPATVPHGYETTGSSSSHHILSSFPVDLPPPPAHTPGQPLVTTAKLPAYPCSYSDLAPFIQISSSYLKFTTPANKHSSNGLALISLPKRSKSVKPYWKVCYVVLSAPREYGHRGLLSRGYSLPTQSPSSPYNNFHSLASPNTRLELTNSSPSTSSSFTPSHSHLHIFQSEHPTREEMEIDRLEINEDSVVYIADIELAGKKGLIKVTGRHVGASDAANDEELGRTLWILKYPEIKNEALSKRVIYPDESEIQQRWVKEIKSLVLSQRAERAGFLHASSQPTSSLLGNPGFSLSANNTWHLPISPNRQSSFFPQVRPSQPVLPPPNPNPRYAEHVGAAPSSASNTHPSVHHLSRSQPPPSIKTTGLRSLFRSPSPSTVSKDDALGIVKYRATPSMRSASRPSSRDGSVSVWSGVSHGIRGTTIQEEGEKDIEPSQHKDIHPMAPDESMEDYASFLTRLNTRFKESLKVKGKEKGKKSKKRPNSTGAMPDDRSDASNVDAFVVSNRDERNSFVSSQLHHFVRRPVSPVNEMSVASIYSQSSVQEHTKEQDPRLKGAIIGTIGAPFPSGEDENVAEWILSTTHAQAEGGMQNDAIPAFGDKAVHHQRRRPNDRLSIGESLAISLSMNPPSRDRRRSTTISALAVPALNKEDWVSPQTNGFIAVSDDAENPNLAYPYGSEPRFASSDTSRPVSTSTQDLSTLTPASSRVTPPVSLAPSVPPSARNSIEIKRSDSRSYRFTRGTGTGDATISGTILKIAEELESGNTSKSEMTTDDDDAYTYHGGEYLTPRAAPSDLLRSSSQLKSIRSAFGHRSPPIYKRVSAPPAPLSATNSSNGLPPLRPPFLCPPPPHPVSLRIVDDKNNGEKFNKITNDGNENTNRPMTSQFPRLSLNPSLPPPFPPRPDEIVTLVTTDVHLINGTAHLNRQQQRPHSTSAGPRQKHQKTPIVADNGMDGNERRSFMSMYPMSVLSMIPKGNYDSKHGDYMTTSTPTTVPAPQPPPQGPLPPTPGFNPTERQVPGSPKGPRRPSITRRSRITSLPPALRADGSNDTETKGTDITNLSLYTEMTEVTRPRPFIPAPPKMRPPKPQESSLERMSITPVCGNPPAEYGPSPDFKTSQNMFLQMHDSPRTSIHLPVLDQAILSTAETSGVGNNIDEDHHLIDYSHHNHSETLVVPDAQGSGPTFSPPPRRKSRNSKDLRRTSGASAVSQGFQEIPTPKESGSVLEDSKDLIASPEPTPSLVPNDSEPNDRDVGHENESNVAEVNFGSGVIGMGRITPPPPSPLPITPSRTSSPSQLSRYSVPSYFQYEQSAESEGEGDFDY</sequence>
<feature type="compositionally biased region" description="Polar residues" evidence="1">
    <location>
        <begin position="55"/>
        <end position="65"/>
    </location>
</feature>
<dbReference type="PANTHER" id="PTHR48125:SF12">
    <property type="entry name" value="AT HOOK TRANSCRIPTION FACTOR FAMILY-RELATED"/>
    <property type="match status" value="1"/>
</dbReference>
<evidence type="ECO:0008006" key="4">
    <source>
        <dbReference type="Google" id="ProtNLM"/>
    </source>
</evidence>
<feature type="compositionally biased region" description="Polar residues" evidence="1">
    <location>
        <begin position="1318"/>
        <end position="1327"/>
    </location>
</feature>
<evidence type="ECO:0000313" key="3">
    <source>
        <dbReference type="Proteomes" id="UP001050691"/>
    </source>
</evidence>
<feature type="compositionally biased region" description="Low complexity" evidence="1">
    <location>
        <begin position="269"/>
        <end position="281"/>
    </location>
</feature>
<feature type="region of interest" description="Disordered" evidence="1">
    <location>
        <begin position="1188"/>
        <end position="1207"/>
    </location>
</feature>
<feature type="compositionally biased region" description="Low complexity" evidence="1">
    <location>
        <begin position="134"/>
        <end position="143"/>
    </location>
</feature>
<name>A0AAV5AKA9_9AGAM</name>
<feature type="region of interest" description="Disordered" evidence="1">
    <location>
        <begin position="262"/>
        <end position="281"/>
    </location>
</feature>
<feature type="region of interest" description="Disordered" evidence="1">
    <location>
        <begin position="930"/>
        <end position="949"/>
    </location>
</feature>